<sequence length="141" mass="15460">MQVEGCRPVGRPRRRWRDCVAGDMREKELTDEEAGERRLQGLFNASQGTDAAENRLFGKKSPSHVIAYGVAGVQKCAPGHQKAFKVDLKKTSHASKSRLAKIERAQLQIYFAAANESNEALAYTTEAVSNESSQHGLTAEG</sequence>
<dbReference type="AlphaFoldDB" id="A0A482WVK2"/>
<name>A0A482WVK2_LAOST</name>
<comment type="caution">
    <text evidence="1">The sequence shown here is derived from an EMBL/GenBank/DDBJ whole genome shotgun (WGS) entry which is preliminary data.</text>
</comment>
<reference evidence="1 2" key="1">
    <citation type="journal article" date="2017" name="Gigascience">
        <title>Genome sequence of the small brown planthopper, Laodelphax striatellus.</title>
        <authorList>
            <person name="Zhu J."/>
            <person name="Jiang F."/>
            <person name="Wang X."/>
            <person name="Yang P."/>
            <person name="Bao Y."/>
            <person name="Zhao W."/>
            <person name="Wang W."/>
            <person name="Lu H."/>
            <person name="Wang Q."/>
            <person name="Cui N."/>
            <person name="Li J."/>
            <person name="Chen X."/>
            <person name="Luo L."/>
            <person name="Yu J."/>
            <person name="Kang L."/>
            <person name="Cui F."/>
        </authorList>
    </citation>
    <scope>NUCLEOTIDE SEQUENCE [LARGE SCALE GENOMIC DNA]</scope>
    <source>
        <strain evidence="1">Lst14</strain>
    </source>
</reference>
<organism evidence="1 2">
    <name type="scientific">Laodelphax striatellus</name>
    <name type="common">Small brown planthopper</name>
    <name type="synonym">Delphax striatella</name>
    <dbReference type="NCBI Taxonomy" id="195883"/>
    <lineage>
        <taxon>Eukaryota</taxon>
        <taxon>Metazoa</taxon>
        <taxon>Ecdysozoa</taxon>
        <taxon>Arthropoda</taxon>
        <taxon>Hexapoda</taxon>
        <taxon>Insecta</taxon>
        <taxon>Pterygota</taxon>
        <taxon>Neoptera</taxon>
        <taxon>Paraneoptera</taxon>
        <taxon>Hemiptera</taxon>
        <taxon>Auchenorrhyncha</taxon>
        <taxon>Fulgoroidea</taxon>
        <taxon>Delphacidae</taxon>
        <taxon>Criomorphinae</taxon>
        <taxon>Laodelphax</taxon>
    </lineage>
</organism>
<dbReference type="Proteomes" id="UP000291343">
    <property type="component" value="Unassembled WGS sequence"/>
</dbReference>
<keyword evidence="2" id="KW-1185">Reference proteome</keyword>
<proteinExistence type="predicted"/>
<dbReference type="EMBL" id="QKKF02025354">
    <property type="protein sequence ID" value="RZF37070.1"/>
    <property type="molecule type" value="Genomic_DNA"/>
</dbReference>
<gene>
    <name evidence="1" type="ORF">LSTR_LSTR015771</name>
</gene>
<dbReference type="InParanoid" id="A0A482WVK2"/>
<protein>
    <submittedName>
        <fullName evidence="1">Uncharacterized protein</fullName>
    </submittedName>
</protein>
<evidence type="ECO:0000313" key="1">
    <source>
        <dbReference type="EMBL" id="RZF37070.1"/>
    </source>
</evidence>
<evidence type="ECO:0000313" key="2">
    <source>
        <dbReference type="Proteomes" id="UP000291343"/>
    </source>
</evidence>
<accession>A0A482WVK2</accession>